<gene>
    <name evidence="2" type="ORF">HMPREF0080_01719</name>
</gene>
<reference evidence="2 3" key="1">
    <citation type="submission" date="2011-08" db="EMBL/GenBank/DDBJ databases">
        <authorList>
            <person name="Weinstock G."/>
            <person name="Sodergren E."/>
            <person name="Clifton S."/>
            <person name="Fulton L."/>
            <person name="Fulton B."/>
            <person name="Courtney L."/>
            <person name="Fronick C."/>
            <person name="Harrison M."/>
            <person name="Strong C."/>
            <person name="Farmer C."/>
            <person name="Delahaunty K."/>
            <person name="Markovic C."/>
            <person name="Hall O."/>
            <person name="Minx P."/>
            <person name="Tomlinson C."/>
            <person name="Mitreva M."/>
            <person name="Hou S."/>
            <person name="Chen J."/>
            <person name="Wollam A."/>
            <person name="Pepin K.H."/>
            <person name="Johnson M."/>
            <person name="Bhonagiri V."/>
            <person name="Zhang X."/>
            <person name="Suruliraj S."/>
            <person name="Warren W."/>
            <person name="Chinwalla A."/>
            <person name="Mardis E.R."/>
            <person name="Wilson R.K."/>
        </authorList>
    </citation>
    <scope>NUCLEOTIDE SEQUENCE [LARGE SCALE GENOMIC DNA]</scope>
    <source>
        <strain evidence="2 3">F0357</strain>
    </source>
</reference>
<dbReference type="AlphaFoldDB" id="G9YJ75"/>
<feature type="transmembrane region" description="Helical" evidence="1">
    <location>
        <begin position="12"/>
        <end position="36"/>
    </location>
</feature>
<sequence length="49" mass="5517">MKRLTNAGLRRARIVIFCVLSHPIRGFTALCILMTATMSGMFAMTVCRR</sequence>
<evidence type="ECO:0000313" key="2">
    <source>
        <dbReference type="EMBL" id="EHM38783.1"/>
    </source>
</evidence>
<dbReference type="HOGENOM" id="CLU_3131649_0_0_9"/>
<comment type="caution">
    <text evidence="2">The sequence shown here is derived from an EMBL/GenBank/DDBJ whole genome shotgun (WGS) entry which is preliminary data.</text>
</comment>
<keyword evidence="3" id="KW-1185">Reference proteome</keyword>
<name>G9YJ75_9FIRM</name>
<keyword evidence="1" id="KW-0472">Membrane</keyword>
<keyword evidence="1" id="KW-1133">Transmembrane helix</keyword>
<dbReference type="STRING" id="861450.HMPREF0080_01719"/>
<organism evidence="2 3">
    <name type="scientific">Anaeroglobus geminatus F0357</name>
    <dbReference type="NCBI Taxonomy" id="861450"/>
    <lineage>
        <taxon>Bacteria</taxon>
        <taxon>Bacillati</taxon>
        <taxon>Bacillota</taxon>
        <taxon>Negativicutes</taxon>
        <taxon>Veillonellales</taxon>
        <taxon>Veillonellaceae</taxon>
        <taxon>Anaeroglobus</taxon>
    </lineage>
</organism>
<dbReference type="EMBL" id="AGCJ01000075">
    <property type="protein sequence ID" value="EHM38783.1"/>
    <property type="molecule type" value="Genomic_DNA"/>
</dbReference>
<evidence type="ECO:0000256" key="1">
    <source>
        <dbReference type="SAM" id="Phobius"/>
    </source>
</evidence>
<accession>G9YJ75</accession>
<protein>
    <submittedName>
        <fullName evidence="2">Uncharacterized protein</fullName>
    </submittedName>
</protein>
<proteinExistence type="predicted"/>
<keyword evidence="1" id="KW-0812">Transmembrane</keyword>
<dbReference type="Proteomes" id="UP000005481">
    <property type="component" value="Unassembled WGS sequence"/>
</dbReference>
<evidence type="ECO:0000313" key="3">
    <source>
        <dbReference type="Proteomes" id="UP000005481"/>
    </source>
</evidence>